<dbReference type="Gene3D" id="1.10.10.60">
    <property type="entry name" value="Homeodomain-like"/>
    <property type="match status" value="1"/>
</dbReference>
<name>A0A8S5RFS0_9VIRU</name>
<sequence>MPYRSEKILICGTQYDRRQKLTPEQRAEIFHRYHTEDVSQRQLAQEYGISRRLVTFIIDPEKMETASEGLKRRKAKGLYKPDKQKWAATVREHRRYKQQLYKQGQIEL</sequence>
<protein>
    <submittedName>
        <fullName evidence="1">Uncharacterized protein</fullName>
    </submittedName>
</protein>
<reference evidence="1" key="1">
    <citation type="journal article" date="2021" name="Proc. Natl. Acad. Sci. U.S.A.">
        <title>A Catalog of Tens of Thousands of Viruses from Human Metagenomes Reveals Hidden Associations with Chronic Diseases.</title>
        <authorList>
            <person name="Tisza M.J."/>
            <person name="Buck C.B."/>
        </authorList>
    </citation>
    <scope>NUCLEOTIDE SEQUENCE</scope>
    <source>
        <strain evidence="1">Ct5rm7</strain>
    </source>
</reference>
<evidence type="ECO:0000313" key="1">
    <source>
        <dbReference type="EMBL" id="DAE30238.1"/>
    </source>
</evidence>
<proteinExistence type="predicted"/>
<organism evidence="1">
    <name type="scientific">virus sp. ct5rm7</name>
    <dbReference type="NCBI Taxonomy" id="2827298"/>
    <lineage>
        <taxon>Viruses</taxon>
    </lineage>
</organism>
<dbReference type="EMBL" id="BK059103">
    <property type="protein sequence ID" value="DAE30238.1"/>
    <property type="molecule type" value="Genomic_DNA"/>
</dbReference>
<accession>A0A8S5RFS0</accession>